<protein>
    <recommendedName>
        <fullName evidence="4">Secreted protein</fullName>
    </recommendedName>
</protein>
<evidence type="ECO:0000313" key="2">
    <source>
        <dbReference type="EMBL" id="KAK7356431.1"/>
    </source>
</evidence>
<dbReference type="EMBL" id="JAYMYR010000006">
    <property type="protein sequence ID" value="KAK7356431.1"/>
    <property type="molecule type" value="Genomic_DNA"/>
</dbReference>
<comment type="caution">
    <text evidence="2">The sequence shown here is derived from an EMBL/GenBank/DDBJ whole genome shotgun (WGS) entry which is preliminary data.</text>
</comment>
<sequence length="81" mass="8915">MLKLTLSSLVASFFVADELPPTRRPFTASEEKCKRKNGKTMLTATFSVKTKVTGAVAAAARKRRDYCSHDHHQPSAHDGIV</sequence>
<accession>A0AAN9MKQ6</accession>
<reference evidence="2 3" key="1">
    <citation type="submission" date="2024-01" db="EMBL/GenBank/DDBJ databases">
        <title>The genomes of 5 underutilized Papilionoideae crops provide insights into root nodulation and disease resistanc.</title>
        <authorList>
            <person name="Jiang F."/>
        </authorList>
    </citation>
    <scope>NUCLEOTIDE SEQUENCE [LARGE SCALE GENOMIC DNA]</scope>
    <source>
        <strain evidence="2">JINMINGXINNONG_FW02</strain>
        <tissue evidence="2">Leaves</tissue>
    </source>
</reference>
<dbReference type="AlphaFoldDB" id="A0AAN9MKQ6"/>
<evidence type="ECO:0000313" key="3">
    <source>
        <dbReference type="Proteomes" id="UP001374584"/>
    </source>
</evidence>
<proteinExistence type="predicted"/>
<dbReference type="Proteomes" id="UP001374584">
    <property type="component" value="Unassembled WGS sequence"/>
</dbReference>
<name>A0AAN9MKQ6_PHACN</name>
<keyword evidence="1" id="KW-0732">Signal</keyword>
<organism evidence="2 3">
    <name type="scientific">Phaseolus coccineus</name>
    <name type="common">Scarlet runner bean</name>
    <name type="synonym">Phaseolus multiflorus</name>
    <dbReference type="NCBI Taxonomy" id="3886"/>
    <lineage>
        <taxon>Eukaryota</taxon>
        <taxon>Viridiplantae</taxon>
        <taxon>Streptophyta</taxon>
        <taxon>Embryophyta</taxon>
        <taxon>Tracheophyta</taxon>
        <taxon>Spermatophyta</taxon>
        <taxon>Magnoliopsida</taxon>
        <taxon>eudicotyledons</taxon>
        <taxon>Gunneridae</taxon>
        <taxon>Pentapetalae</taxon>
        <taxon>rosids</taxon>
        <taxon>fabids</taxon>
        <taxon>Fabales</taxon>
        <taxon>Fabaceae</taxon>
        <taxon>Papilionoideae</taxon>
        <taxon>50 kb inversion clade</taxon>
        <taxon>NPAAA clade</taxon>
        <taxon>indigoferoid/millettioid clade</taxon>
        <taxon>Phaseoleae</taxon>
        <taxon>Phaseolus</taxon>
    </lineage>
</organism>
<feature type="chain" id="PRO_5042908766" description="Secreted protein" evidence="1">
    <location>
        <begin position="17"/>
        <end position="81"/>
    </location>
</feature>
<gene>
    <name evidence="2" type="ORF">VNO80_15702</name>
</gene>
<keyword evidence="3" id="KW-1185">Reference proteome</keyword>
<feature type="signal peptide" evidence="1">
    <location>
        <begin position="1"/>
        <end position="16"/>
    </location>
</feature>
<evidence type="ECO:0000256" key="1">
    <source>
        <dbReference type="SAM" id="SignalP"/>
    </source>
</evidence>
<evidence type="ECO:0008006" key="4">
    <source>
        <dbReference type="Google" id="ProtNLM"/>
    </source>
</evidence>